<sequence length="592" mass="67672">MDRQSVRNSNHQLPIRLVNSNNDNLPSTSRPVGKNCSRNANYNKQPIKNNGSTRNQNKLPRARESKSFAQQLRESVDTSRNYVNGPRRTNFNNKPNKNVANSNNYKERFVQANCQFVMSGLSDNSIHLHDPDEPIKWDMVEEVIFTTVNNNLYCPICLSYPTAAKMTFCGHVFCWACILGWINVGEKESNSCPLCFKMVKKSHLKSVNIIEKMDYSINDYLTFSLMKIRKNSTIALPINCIETDQPLGRLSRNHNPTLDLFAKMFTASPGYVSALIEREMDELNKQLNEYEMDNMTEVCFVMNALDELEQRRQQLKPMESLSEQFSQIFIPDSTSSKSDGGDDYIYFYQSDDGQAIYLHSINVRMLKHEFGNLKNCPPTITAKVVELHGQSVNEDLRRRNAHLRHLPLRGEYKMAEVVFDTSIVTKSTLDEFNNEINNRNKNRKRKEKAQKIRDRKIEVENEKKFYGIYPDPTFQLDNVADFPEYQFENNQMEINISPTASTTPELGTSPSTSASTEFSFARMLSSGGNDFDPTLRKKTSSPVNGRSEMVALAEEDEDGLVAMSQPMNLTLGDFFDQCVKTAKKGKKGKNRK</sequence>
<evidence type="ECO:0000256" key="11">
    <source>
        <dbReference type="SAM" id="MobiDB-lite"/>
    </source>
</evidence>
<keyword evidence="5 9" id="KW-0863">Zinc-finger</keyword>
<name>A0A9Q0M7I8_BLOTA</name>
<dbReference type="GO" id="GO:0005737">
    <property type="term" value="C:cytoplasm"/>
    <property type="evidence" value="ECO:0007669"/>
    <property type="project" value="UniProtKB-SubCell"/>
</dbReference>
<evidence type="ECO:0000256" key="8">
    <source>
        <dbReference type="ARBA" id="ARBA00035390"/>
    </source>
</evidence>
<feature type="compositionally biased region" description="Polar residues" evidence="11">
    <location>
        <begin position="67"/>
        <end position="82"/>
    </location>
</feature>
<dbReference type="PROSITE" id="PS00518">
    <property type="entry name" value="ZF_RING_1"/>
    <property type="match status" value="1"/>
</dbReference>
<dbReference type="SMART" id="SM00184">
    <property type="entry name" value="RING"/>
    <property type="match status" value="1"/>
</dbReference>
<dbReference type="InterPro" id="IPR017907">
    <property type="entry name" value="Znf_RING_CS"/>
</dbReference>
<dbReference type="PANTHER" id="PTHR12983:SF9">
    <property type="entry name" value="E3 UBIQUITIN-PROTEIN LIGASE RNF10"/>
    <property type="match status" value="1"/>
</dbReference>
<keyword evidence="14" id="KW-1185">Reference proteome</keyword>
<organism evidence="13 14">
    <name type="scientific">Blomia tropicalis</name>
    <name type="common">Mite</name>
    <dbReference type="NCBI Taxonomy" id="40697"/>
    <lineage>
        <taxon>Eukaryota</taxon>
        <taxon>Metazoa</taxon>
        <taxon>Ecdysozoa</taxon>
        <taxon>Arthropoda</taxon>
        <taxon>Chelicerata</taxon>
        <taxon>Arachnida</taxon>
        <taxon>Acari</taxon>
        <taxon>Acariformes</taxon>
        <taxon>Sarcoptiformes</taxon>
        <taxon>Astigmata</taxon>
        <taxon>Glycyphagoidea</taxon>
        <taxon>Echimyopodidae</taxon>
        <taxon>Blomia</taxon>
    </lineage>
</organism>
<dbReference type="PANTHER" id="PTHR12983">
    <property type="entry name" value="RING FINGER 10 FAMILY MEMBER"/>
    <property type="match status" value="1"/>
</dbReference>
<comment type="caution">
    <text evidence="13">The sequence shown here is derived from an EMBL/GenBank/DDBJ whole genome shotgun (WGS) entry which is preliminary data.</text>
</comment>
<dbReference type="GO" id="GO:0008270">
    <property type="term" value="F:zinc ion binding"/>
    <property type="evidence" value="ECO:0007669"/>
    <property type="project" value="UniProtKB-KW"/>
</dbReference>
<feature type="coiled-coil region" evidence="10">
    <location>
        <begin position="429"/>
        <end position="462"/>
    </location>
</feature>
<dbReference type="PROSITE" id="PS50089">
    <property type="entry name" value="ZF_RING_2"/>
    <property type="match status" value="1"/>
</dbReference>
<evidence type="ECO:0000313" key="14">
    <source>
        <dbReference type="Proteomes" id="UP001142055"/>
    </source>
</evidence>
<dbReference type="Pfam" id="PF00097">
    <property type="entry name" value="zf-C3HC4"/>
    <property type="match status" value="1"/>
</dbReference>
<gene>
    <name evidence="13" type="ORF">RDWZM_004607</name>
</gene>
<dbReference type="EMBL" id="JAPWDV010000002">
    <property type="protein sequence ID" value="KAJ6218795.1"/>
    <property type="molecule type" value="Genomic_DNA"/>
</dbReference>
<evidence type="ECO:0000313" key="13">
    <source>
        <dbReference type="EMBL" id="KAJ6218795.1"/>
    </source>
</evidence>
<dbReference type="CDD" id="cd16536">
    <property type="entry name" value="RING-HC_RNF10"/>
    <property type="match status" value="1"/>
</dbReference>
<dbReference type="InterPro" id="IPR001841">
    <property type="entry name" value="Znf_RING"/>
</dbReference>
<dbReference type="OMA" id="QFDEQDF"/>
<dbReference type="Gene3D" id="3.30.40.10">
    <property type="entry name" value="Zinc/RING finger domain, C3HC4 (zinc finger)"/>
    <property type="match status" value="1"/>
</dbReference>
<evidence type="ECO:0000256" key="5">
    <source>
        <dbReference type="ARBA" id="ARBA00022771"/>
    </source>
</evidence>
<dbReference type="GO" id="GO:0045944">
    <property type="term" value="P:positive regulation of transcription by RNA polymerase II"/>
    <property type="evidence" value="ECO:0007669"/>
    <property type="project" value="TreeGrafter"/>
</dbReference>
<comment type="subcellular location">
    <subcellularLocation>
        <location evidence="1">Cytoplasm</location>
    </subcellularLocation>
</comment>
<feature type="compositionally biased region" description="Polar residues" evidence="11">
    <location>
        <begin position="1"/>
        <end position="58"/>
    </location>
</feature>
<keyword evidence="3" id="KW-0963">Cytoplasm</keyword>
<accession>A0A9Q0M7I8</accession>
<dbReference type="InterPro" id="IPR039739">
    <property type="entry name" value="MAG2/RNF10"/>
</dbReference>
<protein>
    <recommendedName>
        <fullName evidence="7">E3 ubiquitin-protein ligase RNF10</fullName>
    </recommendedName>
    <alternativeName>
        <fullName evidence="8">RING finger protein 10</fullName>
    </alternativeName>
</protein>
<comment type="similarity">
    <text evidence="2">Belongs to the RNF10 family.</text>
</comment>
<reference evidence="13" key="1">
    <citation type="submission" date="2022-12" db="EMBL/GenBank/DDBJ databases">
        <title>Genome assemblies of Blomia tropicalis.</title>
        <authorList>
            <person name="Cui Y."/>
        </authorList>
    </citation>
    <scope>NUCLEOTIDE SEQUENCE</scope>
    <source>
        <tissue evidence="13">Adult mites</tissue>
    </source>
</reference>
<feature type="compositionally biased region" description="Low complexity" evidence="11">
    <location>
        <begin position="90"/>
        <end position="99"/>
    </location>
</feature>
<evidence type="ECO:0000256" key="6">
    <source>
        <dbReference type="ARBA" id="ARBA00022833"/>
    </source>
</evidence>
<evidence type="ECO:0000256" key="9">
    <source>
        <dbReference type="PROSITE-ProRule" id="PRU00175"/>
    </source>
</evidence>
<proteinExistence type="inferred from homology"/>
<dbReference type="AlphaFoldDB" id="A0A9Q0M7I8"/>
<evidence type="ECO:0000256" key="1">
    <source>
        <dbReference type="ARBA" id="ARBA00004496"/>
    </source>
</evidence>
<evidence type="ECO:0000259" key="12">
    <source>
        <dbReference type="PROSITE" id="PS50089"/>
    </source>
</evidence>
<dbReference type="Proteomes" id="UP001142055">
    <property type="component" value="Chromosome 2"/>
</dbReference>
<evidence type="ECO:0000256" key="2">
    <source>
        <dbReference type="ARBA" id="ARBA00008117"/>
    </source>
</evidence>
<evidence type="ECO:0000256" key="7">
    <source>
        <dbReference type="ARBA" id="ARBA00035131"/>
    </source>
</evidence>
<keyword evidence="6" id="KW-0862">Zinc</keyword>
<keyword evidence="10" id="KW-0175">Coiled coil</keyword>
<evidence type="ECO:0000256" key="3">
    <source>
        <dbReference type="ARBA" id="ARBA00022490"/>
    </source>
</evidence>
<feature type="domain" description="RING-type" evidence="12">
    <location>
        <begin position="154"/>
        <end position="195"/>
    </location>
</feature>
<dbReference type="InterPro" id="IPR013083">
    <property type="entry name" value="Znf_RING/FYVE/PHD"/>
</dbReference>
<feature type="region of interest" description="Disordered" evidence="11">
    <location>
        <begin position="1"/>
        <end position="99"/>
    </location>
</feature>
<evidence type="ECO:0000256" key="10">
    <source>
        <dbReference type="SAM" id="Coils"/>
    </source>
</evidence>
<evidence type="ECO:0000256" key="4">
    <source>
        <dbReference type="ARBA" id="ARBA00022723"/>
    </source>
</evidence>
<dbReference type="SUPFAM" id="SSF57850">
    <property type="entry name" value="RING/U-box"/>
    <property type="match status" value="1"/>
</dbReference>
<dbReference type="GO" id="GO:0000976">
    <property type="term" value="F:transcription cis-regulatory region binding"/>
    <property type="evidence" value="ECO:0007669"/>
    <property type="project" value="TreeGrafter"/>
</dbReference>
<dbReference type="InterPro" id="IPR018957">
    <property type="entry name" value="Znf_C3HC4_RING-type"/>
</dbReference>
<keyword evidence="4" id="KW-0479">Metal-binding</keyword>